<evidence type="ECO:0000313" key="5">
    <source>
        <dbReference type="Proteomes" id="UP001594351"/>
    </source>
</evidence>
<dbReference type="Gene3D" id="1.10.510.10">
    <property type="entry name" value="Transferase(Phosphotransferase) domain 1"/>
    <property type="match status" value="1"/>
</dbReference>
<evidence type="ECO:0000259" key="3">
    <source>
        <dbReference type="PROSITE" id="PS50011"/>
    </source>
</evidence>
<comment type="caution">
    <text evidence="4">The sequence shown here is derived from an EMBL/GenBank/DDBJ whole genome shotgun (WGS) entry which is preliminary data.</text>
</comment>
<evidence type="ECO:0000313" key="4">
    <source>
        <dbReference type="EMBL" id="MFC1853716.1"/>
    </source>
</evidence>
<dbReference type="Gene3D" id="3.40.50.10610">
    <property type="entry name" value="ABC-type transport auxiliary lipoprotein component"/>
    <property type="match status" value="1"/>
</dbReference>
<protein>
    <submittedName>
        <fullName evidence="4">Protein kinase</fullName>
    </submittedName>
</protein>
<dbReference type="EMBL" id="JBHPBY010000581">
    <property type="protein sequence ID" value="MFC1853716.1"/>
    <property type="molecule type" value="Genomic_DNA"/>
</dbReference>
<keyword evidence="2" id="KW-1133">Transmembrane helix</keyword>
<feature type="region of interest" description="Disordered" evidence="1">
    <location>
        <begin position="458"/>
        <end position="503"/>
    </location>
</feature>
<accession>A0ABV6Z5J0</accession>
<dbReference type="GO" id="GO:0016301">
    <property type="term" value="F:kinase activity"/>
    <property type="evidence" value="ECO:0007669"/>
    <property type="project" value="UniProtKB-KW"/>
</dbReference>
<keyword evidence="5" id="KW-1185">Reference proteome</keyword>
<sequence length="706" mass="80301">MKLGKDGRYLVLEELGHVGESAVYKVRDTITDRNLAIKLIPIEITANSNALKKLRDEFKIISHLDHSNIIIAHHFEDTTDSCFYTMDFIAEGTLADALRIEDKGRFSRERTLNIARQTAAALDHAHSRKFKDKRGKIVNGILHRSLRPEKILLAAGDNVKVYDFGVSELIMATTLTLSDSSLKSELLSLPYMAPEQYYDQDCDHHIDIFAFGVIVYEMLTGKLPFPEKGLRFENRDIEIEKVPGFSANQHKAMQKVLAFEKEERYDTASEFVADLERTSRKKNWFFSMSIVALLLALAVFGSLFLSQEKPDQIYDSLPAAVSDLGKKLARSYSGDVRNVAVLGFSNSDGLFKEQWIDMLQDELMVHGKLNSVLQFVEREKISLVLKERNLVELGLNEEEKLEIGKGVNADAILTGNIRLYGDHFTIYARLFETSRRTQIAEGAVKINKSSLPREILTHQTLPDKTSAQQSKDSDSTTGVNKTPVPTDTPVSSERTPLKTSARSPELPILSAETELKKDWQNTAAIRTIIAYETFIEKYDNNPIAANEVSKAKKGLQLLILEERWQDIVKVNDSKSYQVFINYYELEPAAASYVAQAKERLHMRLEWQEIEQINNTKTFKNFINKYRSLEYAAGEVTLAQERLLALYEKTIRNLERHLENIDSIPVKNRKGMKKFCEMFIDDYAADPRATDVVKRAQKILTACDNHK</sequence>
<dbReference type="PANTHER" id="PTHR24361:SF678">
    <property type="entry name" value="SPORULATION-SPECIFIC PROTEIN 1"/>
    <property type="match status" value="1"/>
</dbReference>
<dbReference type="Proteomes" id="UP001594351">
    <property type="component" value="Unassembled WGS sequence"/>
</dbReference>
<keyword evidence="2" id="KW-0812">Transmembrane</keyword>
<reference evidence="4 5" key="1">
    <citation type="submission" date="2024-09" db="EMBL/GenBank/DDBJ databases">
        <title>Laminarin stimulates single cell rates of sulfate reduction while oxygen inhibits transcriptomic activity in coastal marine sediment.</title>
        <authorList>
            <person name="Lindsay M."/>
            <person name="Orcutt B."/>
            <person name="Emerson D."/>
            <person name="Stepanauskas R."/>
            <person name="D'Angelo T."/>
        </authorList>
    </citation>
    <scope>NUCLEOTIDE SEQUENCE [LARGE SCALE GENOMIC DNA]</scope>
    <source>
        <strain evidence="4">SAG AM-311-K15</strain>
    </source>
</reference>
<feature type="domain" description="Protein kinase" evidence="3">
    <location>
        <begin position="9"/>
        <end position="285"/>
    </location>
</feature>
<dbReference type="CDD" id="cd14014">
    <property type="entry name" value="STKc_PknB_like"/>
    <property type="match status" value="1"/>
</dbReference>
<evidence type="ECO:0000256" key="1">
    <source>
        <dbReference type="SAM" id="MobiDB-lite"/>
    </source>
</evidence>
<evidence type="ECO:0000256" key="2">
    <source>
        <dbReference type="SAM" id="Phobius"/>
    </source>
</evidence>
<dbReference type="PROSITE" id="PS50011">
    <property type="entry name" value="PROTEIN_KINASE_DOM"/>
    <property type="match status" value="1"/>
</dbReference>
<dbReference type="Pfam" id="PF00069">
    <property type="entry name" value="Pkinase"/>
    <property type="match status" value="1"/>
</dbReference>
<feature type="compositionally biased region" description="Polar residues" evidence="1">
    <location>
        <begin position="458"/>
        <end position="502"/>
    </location>
</feature>
<gene>
    <name evidence="4" type="ORF">ACFL27_26330</name>
</gene>
<dbReference type="InterPro" id="IPR053235">
    <property type="entry name" value="Ser_Thr_kinase"/>
</dbReference>
<dbReference type="Gene3D" id="3.30.200.20">
    <property type="entry name" value="Phosphorylase Kinase, domain 1"/>
    <property type="match status" value="1"/>
</dbReference>
<dbReference type="PANTHER" id="PTHR24361">
    <property type="entry name" value="MITOGEN-ACTIVATED KINASE KINASE KINASE"/>
    <property type="match status" value="1"/>
</dbReference>
<proteinExistence type="predicted"/>
<keyword evidence="4" id="KW-0808">Transferase</keyword>
<dbReference type="SUPFAM" id="SSF56112">
    <property type="entry name" value="Protein kinase-like (PK-like)"/>
    <property type="match status" value="1"/>
</dbReference>
<keyword evidence="2" id="KW-0472">Membrane</keyword>
<dbReference type="InterPro" id="IPR011009">
    <property type="entry name" value="Kinase-like_dom_sf"/>
</dbReference>
<keyword evidence="4" id="KW-0418">Kinase</keyword>
<name>A0ABV6Z5J0_UNCC1</name>
<feature type="transmembrane region" description="Helical" evidence="2">
    <location>
        <begin position="284"/>
        <end position="305"/>
    </location>
</feature>
<dbReference type="InterPro" id="IPR000719">
    <property type="entry name" value="Prot_kinase_dom"/>
</dbReference>
<organism evidence="4 5">
    <name type="scientific">candidate division CSSED10-310 bacterium</name>
    <dbReference type="NCBI Taxonomy" id="2855610"/>
    <lineage>
        <taxon>Bacteria</taxon>
        <taxon>Bacteria division CSSED10-310</taxon>
    </lineage>
</organism>